<evidence type="ECO:0000256" key="14">
    <source>
        <dbReference type="HAMAP-Rule" id="MF_00046"/>
    </source>
</evidence>
<comment type="function">
    <text evidence="14">Cell wall formation.</text>
</comment>
<feature type="domain" description="Mur ligase N-terminal catalytic" evidence="15">
    <location>
        <begin position="7"/>
        <end position="106"/>
    </location>
</feature>
<evidence type="ECO:0000313" key="18">
    <source>
        <dbReference type="EMBL" id="OGF98486.1"/>
    </source>
</evidence>
<dbReference type="GO" id="GO:0009252">
    <property type="term" value="P:peptidoglycan biosynthetic process"/>
    <property type="evidence" value="ECO:0007669"/>
    <property type="project" value="UniProtKB-UniRule"/>
</dbReference>
<keyword evidence="4 14" id="KW-0963">Cytoplasm</keyword>
<evidence type="ECO:0000259" key="15">
    <source>
        <dbReference type="Pfam" id="PF01225"/>
    </source>
</evidence>
<keyword evidence="5 14" id="KW-0436">Ligase</keyword>
<dbReference type="Pfam" id="PF02875">
    <property type="entry name" value="Mur_ligase_C"/>
    <property type="match status" value="1"/>
</dbReference>
<proteinExistence type="inferred from homology"/>
<dbReference type="PANTHER" id="PTHR43445">
    <property type="entry name" value="UDP-N-ACETYLMURAMATE--L-ALANINE LIGASE-RELATED"/>
    <property type="match status" value="1"/>
</dbReference>
<dbReference type="GO" id="GO:0005524">
    <property type="term" value="F:ATP binding"/>
    <property type="evidence" value="ECO:0007669"/>
    <property type="project" value="UniProtKB-UniRule"/>
</dbReference>
<dbReference type="InterPro" id="IPR050061">
    <property type="entry name" value="MurCDEF_pg_biosynth"/>
</dbReference>
<dbReference type="GO" id="GO:0008763">
    <property type="term" value="F:UDP-N-acetylmuramate-L-alanine ligase activity"/>
    <property type="evidence" value="ECO:0007669"/>
    <property type="project" value="UniProtKB-UniRule"/>
</dbReference>
<dbReference type="AlphaFoldDB" id="A0A1F5YES6"/>
<dbReference type="PANTHER" id="PTHR43445:SF3">
    <property type="entry name" value="UDP-N-ACETYLMURAMATE--L-ALANINE LIGASE"/>
    <property type="match status" value="1"/>
</dbReference>
<evidence type="ECO:0000313" key="19">
    <source>
        <dbReference type="Proteomes" id="UP000179034"/>
    </source>
</evidence>
<dbReference type="SUPFAM" id="SSF53244">
    <property type="entry name" value="MurD-like peptide ligases, peptide-binding domain"/>
    <property type="match status" value="1"/>
</dbReference>
<dbReference type="Gene3D" id="3.40.50.720">
    <property type="entry name" value="NAD(P)-binding Rossmann-like Domain"/>
    <property type="match status" value="1"/>
</dbReference>
<evidence type="ECO:0000256" key="3">
    <source>
        <dbReference type="ARBA" id="ARBA00012211"/>
    </source>
</evidence>
<evidence type="ECO:0000256" key="10">
    <source>
        <dbReference type="ARBA" id="ARBA00022984"/>
    </source>
</evidence>
<dbReference type="Pfam" id="PF08245">
    <property type="entry name" value="Mur_ligase_M"/>
    <property type="match status" value="1"/>
</dbReference>
<dbReference type="Pfam" id="PF01225">
    <property type="entry name" value="Mur_ligase"/>
    <property type="match status" value="1"/>
</dbReference>
<feature type="domain" description="Mur ligase central" evidence="17">
    <location>
        <begin position="110"/>
        <end position="288"/>
    </location>
</feature>
<dbReference type="InterPro" id="IPR000713">
    <property type="entry name" value="Mur_ligase_N"/>
</dbReference>
<evidence type="ECO:0000259" key="17">
    <source>
        <dbReference type="Pfam" id="PF08245"/>
    </source>
</evidence>
<dbReference type="EC" id="6.3.2.8" evidence="3 14"/>
<dbReference type="InterPro" id="IPR004101">
    <property type="entry name" value="Mur_ligase_C"/>
</dbReference>
<keyword evidence="12 14" id="KW-0961">Cell wall biogenesis/degradation</keyword>
<comment type="caution">
    <text evidence="18">The sequence shown here is derived from an EMBL/GenBank/DDBJ whole genome shotgun (WGS) entry which is preliminary data.</text>
</comment>
<name>A0A1F5YES6_9BACT</name>
<evidence type="ECO:0000256" key="9">
    <source>
        <dbReference type="ARBA" id="ARBA00022960"/>
    </source>
</evidence>
<dbReference type="GO" id="GO:0005737">
    <property type="term" value="C:cytoplasm"/>
    <property type="evidence" value="ECO:0007669"/>
    <property type="project" value="UniProtKB-SubCell"/>
</dbReference>
<evidence type="ECO:0000256" key="5">
    <source>
        <dbReference type="ARBA" id="ARBA00022598"/>
    </source>
</evidence>
<accession>A0A1F5YES6</accession>
<evidence type="ECO:0000256" key="2">
    <source>
        <dbReference type="ARBA" id="ARBA00004752"/>
    </source>
</evidence>
<dbReference type="SUPFAM" id="SSF53623">
    <property type="entry name" value="MurD-like peptide ligases, catalytic domain"/>
    <property type="match status" value="1"/>
</dbReference>
<dbReference type="NCBIfam" id="TIGR01082">
    <property type="entry name" value="murC"/>
    <property type="match status" value="1"/>
</dbReference>
<feature type="domain" description="Mur ligase C-terminal" evidence="16">
    <location>
        <begin position="311"/>
        <end position="441"/>
    </location>
</feature>
<keyword evidence="8 14" id="KW-0067">ATP-binding</keyword>
<evidence type="ECO:0000256" key="6">
    <source>
        <dbReference type="ARBA" id="ARBA00022618"/>
    </source>
</evidence>
<dbReference type="Proteomes" id="UP000179034">
    <property type="component" value="Unassembled WGS sequence"/>
</dbReference>
<keyword evidence="7 14" id="KW-0547">Nucleotide-binding</keyword>
<keyword evidence="9 14" id="KW-0133">Cell shape</keyword>
<evidence type="ECO:0000256" key="11">
    <source>
        <dbReference type="ARBA" id="ARBA00023306"/>
    </source>
</evidence>
<dbReference type="Gene3D" id="3.40.1190.10">
    <property type="entry name" value="Mur-like, catalytic domain"/>
    <property type="match status" value="1"/>
</dbReference>
<keyword evidence="11 14" id="KW-0131">Cell cycle</keyword>
<dbReference type="UniPathway" id="UPA00219"/>
<dbReference type="HAMAP" id="MF_00046">
    <property type="entry name" value="MurC"/>
    <property type="match status" value="1"/>
</dbReference>
<dbReference type="EMBL" id="MFIW01000001">
    <property type="protein sequence ID" value="OGF98486.1"/>
    <property type="molecule type" value="Genomic_DNA"/>
</dbReference>
<comment type="catalytic activity">
    <reaction evidence="13 14">
        <text>UDP-N-acetyl-alpha-D-muramate + L-alanine + ATP = UDP-N-acetyl-alpha-D-muramoyl-L-alanine + ADP + phosphate + H(+)</text>
        <dbReference type="Rhea" id="RHEA:23372"/>
        <dbReference type="ChEBI" id="CHEBI:15378"/>
        <dbReference type="ChEBI" id="CHEBI:30616"/>
        <dbReference type="ChEBI" id="CHEBI:43474"/>
        <dbReference type="ChEBI" id="CHEBI:57972"/>
        <dbReference type="ChEBI" id="CHEBI:70757"/>
        <dbReference type="ChEBI" id="CHEBI:83898"/>
        <dbReference type="ChEBI" id="CHEBI:456216"/>
        <dbReference type="EC" id="6.3.2.8"/>
    </reaction>
</comment>
<keyword evidence="10 14" id="KW-0573">Peptidoglycan synthesis</keyword>
<organism evidence="18 19">
    <name type="scientific">Candidatus Glassbacteria bacterium RBG_16_58_8</name>
    <dbReference type="NCBI Taxonomy" id="1817866"/>
    <lineage>
        <taxon>Bacteria</taxon>
        <taxon>Candidatus Glassiibacteriota</taxon>
    </lineage>
</organism>
<dbReference type="GO" id="GO:0071555">
    <property type="term" value="P:cell wall organization"/>
    <property type="evidence" value="ECO:0007669"/>
    <property type="project" value="UniProtKB-KW"/>
</dbReference>
<gene>
    <name evidence="14" type="primary">murC</name>
    <name evidence="18" type="ORF">A2Z06_00505</name>
</gene>
<evidence type="ECO:0000256" key="7">
    <source>
        <dbReference type="ARBA" id="ARBA00022741"/>
    </source>
</evidence>
<dbReference type="InterPro" id="IPR036565">
    <property type="entry name" value="Mur-like_cat_sf"/>
</dbReference>
<feature type="binding site" evidence="14">
    <location>
        <begin position="112"/>
        <end position="118"/>
    </location>
    <ligand>
        <name>ATP</name>
        <dbReference type="ChEBI" id="CHEBI:30616"/>
    </ligand>
</feature>
<dbReference type="InterPro" id="IPR013221">
    <property type="entry name" value="Mur_ligase_cen"/>
</dbReference>
<sequence length="457" mass="50485">MFKKIKHLHLVGIGGSGMCGIAEILLNMGYTVSGSDLQNTPVTRRLEELGARVRYGHDARNVRGADVVVISSAIRQENPEVAQAKQDKIIIIRRAEMLAELMRMKYGIAIAGTHGKTTTTSMVGDVLREGNLDPTVIVGGRVRSIGTGAKIGYGQYLVAEADEFDRSFLQLSPSIAVVTTIESEHLDCYRDIEEIKEAFILFCNKVPFFGSSVLCGDDEAVLSILSRLDRAVITYGLNANCDLQAREVFFAGSQSRYSAYWKGEKIGSIALQIPGLHNVKNSLAAIVVGLELGIPFSAVAVALERFTGVHRRFEIKGERGGVMVVDDYAHHPTEIKASLRAAKDGWNRRVVAIFQPHLYTRTQSFHQEFGQSFNDADILFVTDVYPAREDPIEGVTGELIVRAARRHGMRRVEYIEKMEEIPDRVLPILEPGDIVITLGAGDIWKVGEEIYKRLPDG</sequence>
<comment type="subcellular location">
    <subcellularLocation>
        <location evidence="1 14">Cytoplasm</location>
    </subcellularLocation>
</comment>
<dbReference type="SUPFAM" id="SSF51984">
    <property type="entry name" value="MurCD N-terminal domain"/>
    <property type="match status" value="1"/>
</dbReference>
<dbReference type="Gene3D" id="3.90.190.20">
    <property type="entry name" value="Mur ligase, C-terminal domain"/>
    <property type="match status" value="1"/>
</dbReference>
<evidence type="ECO:0000259" key="16">
    <source>
        <dbReference type="Pfam" id="PF02875"/>
    </source>
</evidence>
<evidence type="ECO:0000256" key="13">
    <source>
        <dbReference type="ARBA" id="ARBA00047833"/>
    </source>
</evidence>
<evidence type="ECO:0000256" key="4">
    <source>
        <dbReference type="ARBA" id="ARBA00022490"/>
    </source>
</evidence>
<evidence type="ECO:0000256" key="1">
    <source>
        <dbReference type="ARBA" id="ARBA00004496"/>
    </source>
</evidence>
<dbReference type="GO" id="GO:0051301">
    <property type="term" value="P:cell division"/>
    <property type="evidence" value="ECO:0007669"/>
    <property type="project" value="UniProtKB-KW"/>
</dbReference>
<reference evidence="18 19" key="1">
    <citation type="journal article" date="2016" name="Nat. Commun.">
        <title>Thousands of microbial genomes shed light on interconnected biogeochemical processes in an aquifer system.</title>
        <authorList>
            <person name="Anantharaman K."/>
            <person name="Brown C.T."/>
            <person name="Hug L.A."/>
            <person name="Sharon I."/>
            <person name="Castelle C.J."/>
            <person name="Probst A.J."/>
            <person name="Thomas B.C."/>
            <person name="Singh A."/>
            <person name="Wilkins M.J."/>
            <person name="Karaoz U."/>
            <person name="Brodie E.L."/>
            <person name="Williams K.H."/>
            <person name="Hubbard S.S."/>
            <person name="Banfield J.F."/>
        </authorList>
    </citation>
    <scope>NUCLEOTIDE SEQUENCE [LARGE SCALE GENOMIC DNA]</scope>
</reference>
<protein>
    <recommendedName>
        <fullName evidence="3 14">UDP-N-acetylmuramate--L-alanine ligase</fullName>
        <ecNumber evidence="3 14">6.3.2.8</ecNumber>
    </recommendedName>
    <alternativeName>
        <fullName evidence="14">UDP-N-acetylmuramoyl-L-alanine synthetase</fullName>
    </alternativeName>
</protein>
<dbReference type="InterPro" id="IPR036615">
    <property type="entry name" value="Mur_ligase_C_dom_sf"/>
</dbReference>
<comment type="similarity">
    <text evidence="14">Belongs to the MurCDEF family.</text>
</comment>
<comment type="pathway">
    <text evidence="2 14">Cell wall biogenesis; peptidoglycan biosynthesis.</text>
</comment>
<keyword evidence="6 14" id="KW-0132">Cell division</keyword>
<dbReference type="InterPro" id="IPR005758">
    <property type="entry name" value="UDP-N-AcMur_Ala_ligase_MurC"/>
</dbReference>
<dbReference type="GO" id="GO:0008360">
    <property type="term" value="P:regulation of cell shape"/>
    <property type="evidence" value="ECO:0007669"/>
    <property type="project" value="UniProtKB-KW"/>
</dbReference>
<evidence type="ECO:0000256" key="8">
    <source>
        <dbReference type="ARBA" id="ARBA00022840"/>
    </source>
</evidence>
<evidence type="ECO:0000256" key="12">
    <source>
        <dbReference type="ARBA" id="ARBA00023316"/>
    </source>
</evidence>